<dbReference type="InterPro" id="IPR036397">
    <property type="entry name" value="RNaseH_sf"/>
</dbReference>
<evidence type="ECO:0000259" key="1">
    <source>
        <dbReference type="PROSITE" id="PS50879"/>
    </source>
</evidence>
<gene>
    <name evidence="2" type="ORF">Slati_0214100</name>
</gene>
<reference evidence="2" key="1">
    <citation type="submission" date="2020-06" db="EMBL/GenBank/DDBJ databases">
        <authorList>
            <person name="Li T."/>
            <person name="Hu X."/>
            <person name="Zhang T."/>
            <person name="Song X."/>
            <person name="Zhang H."/>
            <person name="Dai N."/>
            <person name="Sheng W."/>
            <person name="Hou X."/>
            <person name="Wei L."/>
        </authorList>
    </citation>
    <scope>NUCLEOTIDE SEQUENCE</scope>
    <source>
        <strain evidence="2">KEN1</strain>
        <tissue evidence="2">Leaf</tissue>
    </source>
</reference>
<dbReference type="GO" id="GO:0004523">
    <property type="term" value="F:RNA-DNA hybrid ribonuclease activity"/>
    <property type="evidence" value="ECO:0007669"/>
    <property type="project" value="InterPro"/>
</dbReference>
<organism evidence="2">
    <name type="scientific">Sesamum latifolium</name>
    <dbReference type="NCBI Taxonomy" id="2727402"/>
    <lineage>
        <taxon>Eukaryota</taxon>
        <taxon>Viridiplantae</taxon>
        <taxon>Streptophyta</taxon>
        <taxon>Embryophyta</taxon>
        <taxon>Tracheophyta</taxon>
        <taxon>Spermatophyta</taxon>
        <taxon>Magnoliopsida</taxon>
        <taxon>eudicotyledons</taxon>
        <taxon>Gunneridae</taxon>
        <taxon>Pentapetalae</taxon>
        <taxon>asterids</taxon>
        <taxon>lamiids</taxon>
        <taxon>Lamiales</taxon>
        <taxon>Pedaliaceae</taxon>
        <taxon>Sesamum</taxon>
    </lineage>
</organism>
<feature type="domain" description="RNase H type-1" evidence="1">
    <location>
        <begin position="133"/>
        <end position="262"/>
    </location>
</feature>
<dbReference type="AlphaFoldDB" id="A0AAW2YC23"/>
<protein>
    <submittedName>
        <fullName evidence="2">Ribonuclease H protein</fullName>
    </submittedName>
</protein>
<dbReference type="InterPro" id="IPR053151">
    <property type="entry name" value="RNase_H-like"/>
</dbReference>
<dbReference type="SUPFAM" id="SSF53098">
    <property type="entry name" value="Ribonuclease H-like"/>
    <property type="match status" value="1"/>
</dbReference>
<dbReference type="InterPro" id="IPR026960">
    <property type="entry name" value="RVT-Znf"/>
</dbReference>
<dbReference type="CDD" id="cd06222">
    <property type="entry name" value="RNase_H_like"/>
    <property type="match status" value="1"/>
</dbReference>
<dbReference type="InterPro" id="IPR044730">
    <property type="entry name" value="RNase_H-like_dom_plant"/>
</dbReference>
<dbReference type="PANTHER" id="PTHR47723:SF19">
    <property type="entry name" value="POLYNUCLEOTIDYL TRANSFERASE, RIBONUCLEASE H-LIKE SUPERFAMILY PROTEIN"/>
    <property type="match status" value="1"/>
</dbReference>
<dbReference type="GO" id="GO:0003676">
    <property type="term" value="F:nucleic acid binding"/>
    <property type="evidence" value="ECO:0007669"/>
    <property type="project" value="InterPro"/>
</dbReference>
<evidence type="ECO:0000313" key="2">
    <source>
        <dbReference type="EMBL" id="KAL0463265.1"/>
    </source>
</evidence>
<dbReference type="EMBL" id="JACGWN010000001">
    <property type="protein sequence ID" value="KAL0463265.1"/>
    <property type="molecule type" value="Genomic_DNA"/>
</dbReference>
<dbReference type="Gene3D" id="3.30.420.10">
    <property type="entry name" value="Ribonuclease H-like superfamily/Ribonuclease H"/>
    <property type="match status" value="1"/>
</dbReference>
<comment type="caution">
    <text evidence="2">The sequence shown here is derived from an EMBL/GenBank/DDBJ whole genome shotgun (WGS) entry which is preliminary data.</text>
</comment>
<name>A0AAW2YC23_9LAMI</name>
<dbReference type="Pfam" id="PF13966">
    <property type="entry name" value="zf-RVT"/>
    <property type="match status" value="1"/>
</dbReference>
<proteinExistence type="predicted"/>
<dbReference type="PANTHER" id="PTHR47723">
    <property type="entry name" value="OS05G0353850 PROTEIN"/>
    <property type="match status" value="1"/>
</dbReference>
<reference evidence="2" key="2">
    <citation type="journal article" date="2024" name="Plant">
        <title>Genomic evolution and insights into agronomic trait innovations of Sesamum species.</title>
        <authorList>
            <person name="Miao H."/>
            <person name="Wang L."/>
            <person name="Qu L."/>
            <person name="Liu H."/>
            <person name="Sun Y."/>
            <person name="Le M."/>
            <person name="Wang Q."/>
            <person name="Wei S."/>
            <person name="Zheng Y."/>
            <person name="Lin W."/>
            <person name="Duan Y."/>
            <person name="Cao H."/>
            <person name="Xiong S."/>
            <person name="Wang X."/>
            <person name="Wei L."/>
            <person name="Li C."/>
            <person name="Ma Q."/>
            <person name="Ju M."/>
            <person name="Zhao R."/>
            <person name="Li G."/>
            <person name="Mu C."/>
            <person name="Tian Q."/>
            <person name="Mei H."/>
            <person name="Zhang T."/>
            <person name="Gao T."/>
            <person name="Zhang H."/>
        </authorList>
    </citation>
    <scope>NUCLEOTIDE SEQUENCE</scope>
    <source>
        <strain evidence="2">KEN1</strain>
    </source>
</reference>
<dbReference type="InterPro" id="IPR002156">
    <property type="entry name" value="RNaseH_domain"/>
</dbReference>
<accession>A0AAW2YC23</accession>
<dbReference type="Pfam" id="PF13456">
    <property type="entry name" value="RVT_3"/>
    <property type="match status" value="1"/>
</dbReference>
<dbReference type="InterPro" id="IPR012337">
    <property type="entry name" value="RNaseH-like_sf"/>
</dbReference>
<dbReference type="PROSITE" id="PS50879">
    <property type="entry name" value="RNASE_H_1"/>
    <property type="match status" value="1"/>
</dbReference>
<sequence length="262" mass="29724">MEKLFRVLPGAVVRRVAATPFDVLVNDRPYWKVNNTGDFNLKSAWELVRNGAVKRPLLKELWHPLVTPSMFIFAWRLLHKFIPIDKRLREKGLPIVSKCMCFRDSETIEHLFLNGPLVREPFIPKLVRWIPPIEGRWKLNSDGASKGNPGQAGAGGVVRDSCSRLILGFAEGLDIQTNVYAELFAIVKGLELAKDAGCTHLWVETDAKIVLQIIQKETGPWQLQHLLTRLRVLRRGIHVVFSCLQGREPACRPPSYSSMQTK</sequence>